<dbReference type="GO" id="GO:0005576">
    <property type="term" value="C:extracellular region"/>
    <property type="evidence" value="ECO:0007669"/>
    <property type="project" value="UniProtKB-SubCell"/>
</dbReference>
<dbReference type="Pfam" id="PF00089">
    <property type="entry name" value="Trypsin"/>
    <property type="match status" value="1"/>
</dbReference>
<dbReference type="GO" id="GO:0035008">
    <property type="term" value="P:positive regulation of melanization defense response"/>
    <property type="evidence" value="ECO:0007669"/>
    <property type="project" value="UniProtKB-ARBA"/>
</dbReference>
<feature type="domain" description="Peptidase S1" evidence="8">
    <location>
        <begin position="156"/>
        <end position="410"/>
    </location>
</feature>
<dbReference type="PANTHER" id="PTHR24258:SF136">
    <property type="entry name" value="GH06673P-RELATED"/>
    <property type="match status" value="1"/>
</dbReference>
<gene>
    <name evidence="10" type="primary">LOC115626286</name>
</gene>
<dbReference type="GO" id="GO:0160032">
    <property type="term" value="P:Toll receptor ligand protein activation cascade"/>
    <property type="evidence" value="ECO:0007669"/>
    <property type="project" value="UniProtKB-ARBA"/>
</dbReference>
<keyword evidence="3 7" id="KW-0645">Protease</keyword>
<dbReference type="FunFam" id="2.40.10.10:FF:000015">
    <property type="entry name" value="Atrial natriuretic peptide-converting enzyme"/>
    <property type="match status" value="1"/>
</dbReference>
<dbReference type="GO" id="GO:0050832">
    <property type="term" value="P:defense response to fungus"/>
    <property type="evidence" value="ECO:0007669"/>
    <property type="project" value="UniProtKB-ARBA"/>
</dbReference>
<proteinExistence type="predicted"/>
<dbReference type="CDD" id="cd00190">
    <property type="entry name" value="Tryp_SPc"/>
    <property type="match status" value="1"/>
</dbReference>
<keyword evidence="5 7" id="KW-0720">Serine protease</keyword>
<evidence type="ECO:0000313" key="9">
    <source>
        <dbReference type="Proteomes" id="UP000504634"/>
    </source>
</evidence>
<dbReference type="GO" id="GO:0006508">
    <property type="term" value="P:proteolysis"/>
    <property type="evidence" value="ECO:0007669"/>
    <property type="project" value="UniProtKB-KW"/>
</dbReference>
<dbReference type="AlphaFoldDB" id="A0A6J2TN59"/>
<name>A0A6J2TN59_DROLE</name>
<dbReference type="InterPro" id="IPR001314">
    <property type="entry name" value="Peptidase_S1A"/>
</dbReference>
<dbReference type="InterPro" id="IPR009003">
    <property type="entry name" value="Peptidase_S1_PA"/>
</dbReference>
<dbReference type="InterPro" id="IPR018114">
    <property type="entry name" value="TRYPSIN_HIS"/>
</dbReference>
<dbReference type="InterPro" id="IPR033116">
    <property type="entry name" value="TRYPSIN_SER"/>
</dbReference>
<keyword evidence="4 7" id="KW-0378">Hydrolase</keyword>
<organism evidence="9 10">
    <name type="scientific">Drosophila lebanonensis</name>
    <name type="common">Fruit fly</name>
    <name type="synonym">Scaptodrosophila lebanonensis</name>
    <dbReference type="NCBI Taxonomy" id="7225"/>
    <lineage>
        <taxon>Eukaryota</taxon>
        <taxon>Metazoa</taxon>
        <taxon>Ecdysozoa</taxon>
        <taxon>Arthropoda</taxon>
        <taxon>Hexapoda</taxon>
        <taxon>Insecta</taxon>
        <taxon>Pterygota</taxon>
        <taxon>Neoptera</taxon>
        <taxon>Endopterygota</taxon>
        <taxon>Diptera</taxon>
        <taxon>Brachycera</taxon>
        <taxon>Muscomorpha</taxon>
        <taxon>Ephydroidea</taxon>
        <taxon>Drosophilidae</taxon>
        <taxon>Scaptodrosophila</taxon>
    </lineage>
</organism>
<dbReference type="PRINTS" id="PR00722">
    <property type="entry name" value="CHYMOTRYPSIN"/>
</dbReference>
<evidence type="ECO:0000256" key="6">
    <source>
        <dbReference type="ARBA" id="ARBA00023157"/>
    </source>
</evidence>
<dbReference type="SUPFAM" id="SSF50494">
    <property type="entry name" value="Trypsin-like serine proteases"/>
    <property type="match status" value="1"/>
</dbReference>
<protein>
    <submittedName>
        <fullName evidence="10">Serine protease snake</fullName>
    </submittedName>
</protein>
<dbReference type="GeneID" id="115626286"/>
<sequence length="414" mass="46500">MDPRRLINRRSRSWSFPLSDSRTYLTIGNALTDHDYITTIALAQFRFGCEAMNSLHRTLLLCGLSVLVVESVTEYCDNGTGKCASLTSADCPVIFYNWHLIGDRVKYCDESRDIVCCPLPKHSQNQLSVSTANRISARECRRYSEIWRTCASTPFIVNGTKAAPKEYPFMALIGTRNRNSSNIRWDCGGTLIHPKYILTAAHCLESTETKSERLDPAFDSPKFVVRLGELDYSSTIDDARPEDFEIVNYVVHPSYNDGEDGAPLNDIALIELNRRVTFSEYIAPACLSSSPGNEHQQLTAVGWGHTRYAGTPSTHLRRVTLERFSDEQCHERVSQTIEPRTQFCAGSRTSSADTCNGDSGGPIFVQHPEFNCLKQIIGITSYGQVCGTRNVPSVYTKIYLYIDWIENVVWGTEK</sequence>
<dbReference type="OrthoDB" id="6339452at2759"/>
<dbReference type="PANTHER" id="PTHR24258">
    <property type="entry name" value="SERINE PROTEASE-RELATED"/>
    <property type="match status" value="1"/>
</dbReference>
<keyword evidence="2" id="KW-0964">Secreted</keyword>
<reference evidence="10" key="1">
    <citation type="submission" date="2025-08" db="UniProtKB">
        <authorList>
            <consortium name="RefSeq"/>
        </authorList>
    </citation>
    <scope>IDENTIFICATION</scope>
    <source>
        <strain evidence="10">11010-0011.00</strain>
        <tissue evidence="10">Whole body</tissue>
    </source>
</reference>
<evidence type="ECO:0000256" key="2">
    <source>
        <dbReference type="ARBA" id="ARBA00022525"/>
    </source>
</evidence>
<evidence type="ECO:0000256" key="7">
    <source>
        <dbReference type="RuleBase" id="RU363034"/>
    </source>
</evidence>
<dbReference type="Gene3D" id="2.40.10.10">
    <property type="entry name" value="Trypsin-like serine proteases"/>
    <property type="match status" value="1"/>
</dbReference>
<dbReference type="GO" id="GO:0004252">
    <property type="term" value="F:serine-type endopeptidase activity"/>
    <property type="evidence" value="ECO:0007669"/>
    <property type="project" value="InterPro"/>
</dbReference>
<dbReference type="Proteomes" id="UP000504634">
    <property type="component" value="Unplaced"/>
</dbReference>
<evidence type="ECO:0000256" key="5">
    <source>
        <dbReference type="ARBA" id="ARBA00022825"/>
    </source>
</evidence>
<dbReference type="PROSITE" id="PS00135">
    <property type="entry name" value="TRYPSIN_SER"/>
    <property type="match status" value="1"/>
</dbReference>
<dbReference type="PROSITE" id="PS00134">
    <property type="entry name" value="TRYPSIN_HIS"/>
    <property type="match status" value="1"/>
</dbReference>
<keyword evidence="6" id="KW-1015">Disulfide bond</keyword>
<evidence type="ECO:0000313" key="10">
    <source>
        <dbReference type="RefSeq" id="XP_030377474.1"/>
    </source>
</evidence>
<dbReference type="InterPro" id="IPR043504">
    <property type="entry name" value="Peptidase_S1_PA_chymotrypsin"/>
</dbReference>
<keyword evidence="9" id="KW-1185">Reference proteome</keyword>
<dbReference type="InterPro" id="IPR001254">
    <property type="entry name" value="Trypsin_dom"/>
</dbReference>
<accession>A0A6J2TN59</accession>
<comment type="subcellular location">
    <subcellularLocation>
        <location evidence="1">Secreted</location>
    </subcellularLocation>
</comment>
<dbReference type="PROSITE" id="PS50240">
    <property type="entry name" value="TRYPSIN_DOM"/>
    <property type="match status" value="1"/>
</dbReference>
<evidence type="ECO:0000256" key="3">
    <source>
        <dbReference type="ARBA" id="ARBA00022670"/>
    </source>
</evidence>
<dbReference type="RefSeq" id="XP_030377474.1">
    <property type="nucleotide sequence ID" value="XM_030521614.1"/>
</dbReference>
<evidence type="ECO:0000259" key="8">
    <source>
        <dbReference type="PROSITE" id="PS50240"/>
    </source>
</evidence>
<evidence type="ECO:0000256" key="1">
    <source>
        <dbReference type="ARBA" id="ARBA00004613"/>
    </source>
</evidence>
<evidence type="ECO:0000256" key="4">
    <source>
        <dbReference type="ARBA" id="ARBA00022801"/>
    </source>
</evidence>
<dbReference type="SMART" id="SM00020">
    <property type="entry name" value="Tryp_SPc"/>
    <property type="match status" value="1"/>
</dbReference>